<evidence type="ECO:0000259" key="6">
    <source>
        <dbReference type="PROSITE" id="PS50931"/>
    </source>
</evidence>
<evidence type="ECO:0000256" key="3">
    <source>
        <dbReference type="ARBA" id="ARBA00023125"/>
    </source>
</evidence>
<dbReference type="Gene3D" id="1.10.10.10">
    <property type="entry name" value="Winged helix-like DNA-binding domain superfamily/Winged helix DNA-binding domain"/>
    <property type="match status" value="1"/>
</dbReference>
<dbReference type="CDD" id="cd08414">
    <property type="entry name" value="PBP2_LTTR_aromatics_like"/>
    <property type="match status" value="1"/>
</dbReference>
<keyword evidence="3" id="KW-0238">DNA-binding</keyword>
<sequence length="388" mass="42176">MRAVELRQLEYVIAVAKELHFGRAAARMHVTQQSVSEQIRRLEHQIGAPLFTRTSRRVTLTAVGEAFLPEARRTVAAARHALDAGRRAVVAPAGELRFGHAEDLGPRLFQLAVPLLRARLPEVRLAPSPMTTSDQLNALDDHRLDIGFGYSEARPGLASLLVVREPFVVAVATGHPLAAEDAIDPARLSQQPIIVNERELNPWLHDHIVGHLRAHGAVVTIHREISSLDRLLPLVLTCAAIGITVAASAAARPFADVVYRPFTDPCPLADQRIAWRRDTTAPAVPAFVEIVHELRDAGAFVLGVPGLPGPRDGRARSPRTHPGAVRTPAAGPWWPAVRGPVTERPAACRPRGRARRCRRPASARRWQARRGPAAGGSRGRGGLRGVRP</sequence>
<proteinExistence type="inferred from homology"/>
<feature type="compositionally biased region" description="Gly residues" evidence="5">
    <location>
        <begin position="373"/>
        <end position="388"/>
    </location>
</feature>
<dbReference type="Pfam" id="PF00126">
    <property type="entry name" value="HTH_1"/>
    <property type="match status" value="1"/>
</dbReference>
<dbReference type="EMBL" id="POUA01000023">
    <property type="protein sequence ID" value="PZG53986.1"/>
    <property type="molecule type" value="Genomic_DNA"/>
</dbReference>
<evidence type="ECO:0000313" key="8">
    <source>
        <dbReference type="Proteomes" id="UP000248544"/>
    </source>
</evidence>
<feature type="compositionally biased region" description="Basic residues" evidence="5">
    <location>
        <begin position="350"/>
        <end position="368"/>
    </location>
</feature>
<dbReference type="InterPro" id="IPR000847">
    <property type="entry name" value="LysR_HTH_N"/>
</dbReference>
<dbReference type="GO" id="GO:0032993">
    <property type="term" value="C:protein-DNA complex"/>
    <property type="evidence" value="ECO:0007669"/>
    <property type="project" value="TreeGrafter"/>
</dbReference>
<organism evidence="7 8">
    <name type="scientific">Spongiactinospora gelatinilytica</name>
    <dbReference type="NCBI Taxonomy" id="2666298"/>
    <lineage>
        <taxon>Bacteria</taxon>
        <taxon>Bacillati</taxon>
        <taxon>Actinomycetota</taxon>
        <taxon>Actinomycetes</taxon>
        <taxon>Streptosporangiales</taxon>
        <taxon>Streptosporangiaceae</taxon>
        <taxon>Spongiactinospora</taxon>
    </lineage>
</organism>
<dbReference type="Gene3D" id="3.40.190.10">
    <property type="entry name" value="Periplasmic binding protein-like II"/>
    <property type="match status" value="2"/>
</dbReference>
<comment type="caution">
    <text evidence="7">The sequence shown here is derived from an EMBL/GenBank/DDBJ whole genome shotgun (WGS) entry which is preliminary data.</text>
</comment>
<dbReference type="PROSITE" id="PS50931">
    <property type="entry name" value="HTH_LYSR"/>
    <property type="match status" value="1"/>
</dbReference>
<dbReference type="InterPro" id="IPR036388">
    <property type="entry name" value="WH-like_DNA-bd_sf"/>
</dbReference>
<evidence type="ECO:0000256" key="2">
    <source>
        <dbReference type="ARBA" id="ARBA00023015"/>
    </source>
</evidence>
<dbReference type="InterPro" id="IPR036390">
    <property type="entry name" value="WH_DNA-bd_sf"/>
</dbReference>
<dbReference type="FunFam" id="1.10.10.10:FF:000001">
    <property type="entry name" value="LysR family transcriptional regulator"/>
    <property type="match status" value="1"/>
</dbReference>
<reference evidence="7 8" key="1">
    <citation type="submission" date="2018-01" db="EMBL/GenBank/DDBJ databases">
        <title>Draft genome sequence of Sphaerisporangium sp. 7K107.</title>
        <authorList>
            <person name="Sahin N."/>
            <person name="Saygin H."/>
            <person name="Ay H."/>
        </authorList>
    </citation>
    <scope>NUCLEOTIDE SEQUENCE [LARGE SCALE GENOMIC DNA]</scope>
    <source>
        <strain evidence="7 8">7K107</strain>
    </source>
</reference>
<comment type="similarity">
    <text evidence="1">Belongs to the LysR transcriptional regulatory family.</text>
</comment>
<keyword evidence="2" id="KW-0805">Transcription regulation</keyword>
<evidence type="ECO:0000313" key="7">
    <source>
        <dbReference type="EMBL" id="PZG53986.1"/>
    </source>
</evidence>
<dbReference type="AlphaFoldDB" id="A0A2W2GWF3"/>
<dbReference type="SUPFAM" id="SSF53850">
    <property type="entry name" value="Periplasmic binding protein-like II"/>
    <property type="match status" value="1"/>
</dbReference>
<protein>
    <recommendedName>
        <fullName evidence="6">HTH lysR-type domain-containing protein</fullName>
    </recommendedName>
</protein>
<accession>A0A2W2GWF3</accession>
<dbReference type="GO" id="GO:0003677">
    <property type="term" value="F:DNA binding"/>
    <property type="evidence" value="ECO:0007669"/>
    <property type="project" value="UniProtKB-KW"/>
</dbReference>
<feature type="region of interest" description="Disordered" evidence="5">
    <location>
        <begin position="310"/>
        <end position="388"/>
    </location>
</feature>
<gene>
    <name evidence="7" type="ORF">C1I98_04995</name>
</gene>
<keyword evidence="8" id="KW-1185">Reference proteome</keyword>
<name>A0A2W2GWF3_9ACTN</name>
<evidence type="ECO:0000256" key="5">
    <source>
        <dbReference type="SAM" id="MobiDB-lite"/>
    </source>
</evidence>
<dbReference type="PANTHER" id="PTHR30346">
    <property type="entry name" value="TRANSCRIPTIONAL DUAL REGULATOR HCAR-RELATED"/>
    <property type="match status" value="1"/>
</dbReference>
<evidence type="ECO:0000256" key="4">
    <source>
        <dbReference type="ARBA" id="ARBA00023163"/>
    </source>
</evidence>
<feature type="domain" description="HTH lysR-type" evidence="6">
    <location>
        <begin position="4"/>
        <end position="61"/>
    </location>
</feature>
<dbReference type="SUPFAM" id="SSF46785">
    <property type="entry name" value="Winged helix' DNA-binding domain"/>
    <property type="match status" value="1"/>
</dbReference>
<dbReference type="GO" id="GO:0003700">
    <property type="term" value="F:DNA-binding transcription factor activity"/>
    <property type="evidence" value="ECO:0007669"/>
    <property type="project" value="InterPro"/>
</dbReference>
<keyword evidence="4" id="KW-0804">Transcription</keyword>
<dbReference type="PRINTS" id="PR00039">
    <property type="entry name" value="HTHLYSR"/>
</dbReference>
<evidence type="ECO:0000256" key="1">
    <source>
        <dbReference type="ARBA" id="ARBA00009437"/>
    </source>
</evidence>
<dbReference type="InterPro" id="IPR005119">
    <property type="entry name" value="LysR_subst-bd"/>
</dbReference>
<dbReference type="Pfam" id="PF03466">
    <property type="entry name" value="LysR_substrate"/>
    <property type="match status" value="1"/>
</dbReference>
<dbReference type="PANTHER" id="PTHR30346:SF28">
    <property type="entry name" value="HTH-TYPE TRANSCRIPTIONAL REGULATOR CYNR"/>
    <property type="match status" value="1"/>
</dbReference>
<dbReference type="Proteomes" id="UP000248544">
    <property type="component" value="Unassembled WGS sequence"/>
</dbReference>